<keyword evidence="4" id="KW-1185">Reference proteome</keyword>
<dbReference type="SUPFAM" id="SSF51004">
    <property type="entry name" value="C-terminal (heme d1) domain of cytochrome cd1-nitrite reductase"/>
    <property type="match status" value="1"/>
</dbReference>
<dbReference type="PANTHER" id="PTHR30344:SF1">
    <property type="entry name" value="6-PHOSPHOGLUCONOLACTONASE"/>
    <property type="match status" value="1"/>
</dbReference>
<gene>
    <name evidence="3" type="ORF">IV500_03190</name>
</gene>
<accession>A0A931CP63</accession>
<comment type="similarity">
    <text evidence="1">Belongs to the cycloisomerase 2 family.</text>
</comment>
<dbReference type="InterPro" id="IPR015943">
    <property type="entry name" value="WD40/YVTN_repeat-like_dom_sf"/>
</dbReference>
<feature type="compositionally biased region" description="Polar residues" evidence="2">
    <location>
        <begin position="136"/>
        <end position="145"/>
    </location>
</feature>
<feature type="region of interest" description="Disordered" evidence="2">
    <location>
        <begin position="136"/>
        <end position="157"/>
    </location>
</feature>
<dbReference type="GO" id="GO:0017057">
    <property type="term" value="F:6-phosphogluconolactonase activity"/>
    <property type="evidence" value="ECO:0007669"/>
    <property type="project" value="TreeGrafter"/>
</dbReference>
<dbReference type="Proteomes" id="UP000655366">
    <property type="component" value="Unassembled WGS sequence"/>
</dbReference>
<dbReference type="InterPro" id="IPR050282">
    <property type="entry name" value="Cycloisomerase_2"/>
</dbReference>
<dbReference type="EMBL" id="JADNYM010000003">
    <property type="protein sequence ID" value="MBG0738436.1"/>
    <property type="molecule type" value="Genomic_DNA"/>
</dbReference>
<dbReference type="Gene3D" id="2.130.10.10">
    <property type="entry name" value="YVTN repeat-like/Quinoprotein amine dehydrogenase"/>
    <property type="match status" value="1"/>
</dbReference>
<reference evidence="3 4" key="1">
    <citation type="submission" date="2020-11" db="EMBL/GenBank/DDBJ databases">
        <title>Arthrobacter antarcticus sp. nov., isolated from Antarctic Soil.</title>
        <authorList>
            <person name="Li J."/>
        </authorList>
    </citation>
    <scope>NUCLEOTIDE SEQUENCE [LARGE SCALE GENOMIC DNA]</scope>
    <source>
        <strain evidence="3 4">Z1-20</strain>
    </source>
</reference>
<evidence type="ECO:0000256" key="1">
    <source>
        <dbReference type="ARBA" id="ARBA00005564"/>
    </source>
</evidence>
<dbReference type="Pfam" id="PF10282">
    <property type="entry name" value="Lactonase"/>
    <property type="match status" value="1"/>
</dbReference>
<evidence type="ECO:0000256" key="2">
    <source>
        <dbReference type="SAM" id="MobiDB-lite"/>
    </source>
</evidence>
<dbReference type="AlphaFoldDB" id="A0A931CP63"/>
<sequence>MKRTLWVGSYTEPGSGTGVGISAVVLDDAGLPVRVRQVSSGVRNPSFLAVAAPTPGDSASPDSASPDDVIYAVEEQQAGTVVSLNRADLSLRSRTSSGGSDPCDLTVRGGHLLVANYSSGMVAVIPVRDGALSPLTSLAENTGSGPDSDRQRSPHAHQVTLTQRETVLVCDLGTDRVDEYSLAPTGTLTLLCSAQLPAGAGPRHLVHRVSEAGEDLLVAGELDARLHRFRRSADGWIWASDVALAARGTETQAAPSALHLSDDGGNLYVAVRGPDVIVVLEVPAISTDADPRVLARVPSGGQWPRHIVLDGPRLYVANERSHRISVLSIGTDGIPNPEPVRQFAVNSPTCLVLT</sequence>
<dbReference type="InterPro" id="IPR019405">
    <property type="entry name" value="Lactonase_7-beta_prop"/>
</dbReference>
<evidence type="ECO:0000313" key="4">
    <source>
        <dbReference type="Proteomes" id="UP000655366"/>
    </source>
</evidence>
<dbReference type="RefSeq" id="WP_196395367.1">
    <property type="nucleotide sequence ID" value="NZ_JADNYM010000003.1"/>
</dbReference>
<comment type="caution">
    <text evidence="3">The sequence shown here is derived from an EMBL/GenBank/DDBJ whole genome shotgun (WGS) entry which is preliminary data.</text>
</comment>
<name>A0A931CP63_9MICC</name>
<evidence type="ECO:0000313" key="3">
    <source>
        <dbReference type="EMBL" id="MBG0738436.1"/>
    </source>
</evidence>
<protein>
    <submittedName>
        <fullName evidence="3">Beta-propeller fold lactonase family protein</fullName>
    </submittedName>
</protein>
<organism evidence="3 4">
    <name type="scientific">Arthrobacter terrae</name>
    <dbReference type="NCBI Taxonomy" id="2935737"/>
    <lineage>
        <taxon>Bacteria</taxon>
        <taxon>Bacillati</taxon>
        <taxon>Actinomycetota</taxon>
        <taxon>Actinomycetes</taxon>
        <taxon>Micrococcales</taxon>
        <taxon>Micrococcaceae</taxon>
        <taxon>Arthrobacter</taxon>
    </lineage>
</organism>
<dbReference type="InterPro" id="IPR011048">
    <property type="entry name" value="Haem_d1_sf"/>
</dbReference>
<proteinExistence type="inferred from homology"/>
<dbReference type="PANTHER" id="PTHR30344">
    <property type="entry name" value="6-PHOSPHOGLUCONOLACTONASE-RELATED"/>
    <property type="match status" value="1"/>
</dbReference>